<dbReference type="InterPro" id="IPR019300">
    <property type="entry name" value="CooT"/>
</dbReference>
<evidence type="ECO:0000313" key="2">
    <source>
        <dbReference type="Proteomes" id="UP001491552"/>
    </source>
</evidence>
<evidence type="ECO:0000313" key="1">
    <source>
        <dbReference type="EMBL" id="MEQ2512001.1"/>
    </source>
</evidence>
<sequence length="63" mass="6927">MCLSTVYKNTVTPETVAMKNVMKIECQGDMVILTDLMERQMAIHGELVMANLVEGVAVVREAA</sequence>
<gene>
    <name evidence="1" type="ORF">WMO66_12240</name>
</gene>
<proteinExistence type="predicted"/>
<keyword evidence="2" id="KW-1185">Reference proteome</keyword>
<organism evidence="1 2">
    <name type="scientific">Faecousia intestinalis</name>
    <dbReference type="NCBI Taxonomy" id="3133167"/>
    <lineage>
        <taxon>Bacteria</taxon>
        <taxon>Bacillati</taxon>
        <taxon>Bacillota</taxon>
        <taxon>Clostridia</taxon>
        <taxon>Eubacteriales</taxon>
        <taxon>Oscillospiraceae</taxon>
        <taxon>Faecousia</taxon>
    </lineage>
</organism>
<comment type="caution">
    <text evidence="1">The sequence shown here is derived from an EMBL/GenBank/DDBJ whole genome shotgun (WGS) entry which is preliminary data.</text>
</comment>
<dbReference type="RefSeq" id="WP_349136704.1">
    <property type="nucleotide sequence ID" value="NZ_JBBMFF010000254.1"/>
</dbReference>
<reference evidence="1 2" key="1">
    <citation type="submission" date="2024-03" db="EMBL/GenBank/DDBJ databases">
        <title>Human intestinal bacterial collection.</title>
        <authorList>
            <person name="Pauvert C."/>
            <person name="Hitch T.C.A."/>
            <person name="Clavel T."/>
        </authorList>
    </citation>
    <scope>NUCLEOTIDE SEQUENCE [LARGE SCALE GENOMIC DNA]</scope>
    <source>
        <strain evidence="1 2">CLA-AA-H192</strain>
    </source>
</reference>
<name>A0ABV1G9C3_9FIRM</name>
<accession>A0ABV1G9C3</accession>
<dbReference type="Pfam" id="PF10133">
    <property type="entry name" value="CooT"/>
    <property type="match status" value="1"/>
</dbReference>
<dbReference type="EMBL" id="JBBMFF010000254">
    <property type="protein sequence ID" value="MEQ2512001.1"/>
    <property type="molecule type" value="Genomic_DNA"/>
</dbReference>
<dbReference type="Proteomes" id="UP001491552">
    <property type="component" value="Unassembled WGS sequence"/>
</dbReference>
<protein>
    <submittedName>
        <fullName evidence="1">CooT family nickel-binding protein</fullName>
    </submittedName>
</protein>